<keyword evidence="5" id="KW-0677">Repeat</keyword>
<comment type="subcellular location">
    <subcellularLocation>
        <location evidence="1">Cell membrane</location>
        <topology evidence="1">Multi-pass membrane protein</topology>
    </subcellularLocation>
</comment>
<dbReference type="PROSITE" id="PS51846">
    <property type="entry name" value="CNNM"/>
    <property type="match status" value="1"/>
</dbReference>
<proteinExistence type="inferred from homology"/>
<evidence type="ECO:0000256" key="5">
    <source>
        <dbReference type="ARBA" id="ARBA00022737"/>
    </source>
</evidence>
<evidence type="ECO:0000259" key="14">
    <source>
        <dbReference type="PROSITE" id="PS51846"/>
    </source>
</evidence>
<evidence type="ECO:0000256" key="4">
    <source>
        <dbReference type="ARBA" id="ARBA00022692"/>
    </source>
</evidence>
<dbReference type="InterPro" id="IPR036318">
    <property type="entry name" value="FAD-bd_PCMH-like_sf"/>
</dbReference>
<feature type="domain" description="CBS" evidence="13">
    <location>
        <begin position="206"/>
        <end position="268"/>
    </location>
</feature>
<dbReference type="Gene3D" id="3.30.465.10">
    <property type="match status" value="1"/>
</dbReference>
<evidence type="ECO:0000256" key="10">
    <source>
        <dbReference type="PROSITE-ProRule" id="PRU01193"/>
    </source>
</evidence>
<dbReference type="SUPFAM" id="SSF56176">
    <property type="entry name" value="FAD-binding/transporter-associated domain-like"/>
    <property type="match status" value="1"/>
</dbReference>
<evidence type="ECO:0000256" key="8">
    <source>
        <dbReference type="ARBA" id="ARBA00023136"/>
    </source>
</evidence>
<protein>
    <submittedName>
        <fullName evidence="15">Hemolysin family protein</fullName>
    </submittedName>
</protein>
<comment type="similarity">
    <text evidence="2">Belongs to the UPF0053 family.</text>
</comment>
<feature type="compositionally biased region" description="Low complexity" evidence="11">
    <location>
        <begin position="434"/>
        <end position="445"/>
    </location>
</feature>
<dbReference type="InterPro" id="IPR000644">
    <property type="entry name" value="CBS_dom"/>
</dbReference>
<dbReference type="Proteomes" id="UP001597182">
    <property type="component" value="Unassembled WGS sequence"/>
</dbReference>
<evidence type="ECO:0000313" key="16">
    <source>
        <dbReference type="Proteomes" id="UP001597182"/>
    </source>
</evidence>
<evidence type="ECO:0000256" key="9">
    <source>
        <dbReference type="PROSITE-ProRule" id="PRU00703"/>
    </source>
</evidence>
<evidence type="ECO:0000256" key="7">
    <source>
        <dbReference type="ARBA" id="ARBA00023122"/>
    </source>
</evidence>
<evidence type="ECO:0000256" key="6">
    <source>
        <dbReference type="ARBA" id="ARBA00022989"/>
    </source>
</evidence>
<keyword evidence="7 9" id="KW-0129">CBS domain</keyword>
<keyword evidence="4 10" id="KW-0812">Transmembrane</keyword>
<dbReference type="CDD" id="cd04590">
    <property type="entry name" value="CBS_pair_CorC_HlyC_assoc"/>
    <property type="match status" value="1"/>
</dbReference>
<evidence type="ECO:0000313" key="15">
    <source>
        <dbReference type="EMBL" id="MFD1234427.1"/>
    </source>
</evidence>
<feature type="transmembrane region" description="Helical" evidence="12">
    <location>
        <begin position="6"/>
        <end position="28"/>
    </location>
</feature>
<evidence type="ECO:0000256" key="3">
    <source>
        <dbReference type="ARBA" id="ARBA00022475"/>
    </source>
</evidence>
<dbReference type="InterPro" id="IPR002550">
    <property type="entry name" value="CNNM"/>
</dbReference>
<evidence type="ECO:0000256" key="12">
    <source>
        <dbReference type="SAM" id="Phobius"/>
    </source>
</evidence>
<sequence length="515" mass="54619">MSSTVTMIVIVVLLVPLAGVFAAADAALGSVSRARVDALVRAGRPGARALSRVVADRPRHVNLLLLLRLICETAATVLLAVALARSIGTPWLGLLLAAVIMVVVSYVLIGVGPRTLGRQHPYRVGLIVAIPIRALATLLSPLATLLIVVGNAITPGPGFREGPFSSEVELRELVDMASTRGVVDEDERQMIHSVFELGDTLAREVMVPRPDVVWADRDTPVDKVVRLALKSGYSRIPVLGDGIDDVIGVAYLKDLVAAQHGVRGTADAQLVDVMRPATFVPDSKQVDELLKEMQRSRNHMAIVVDEYGGTAGVVTIEDILEEIVGEISDEYDADEIAPVQELDARRVRVAARLPVEDFGELFAVGVDDDGNSPLTLELEAADVDTVGGLLAQRLGKVPLPGAETEIAGLHLLAEGGKDARGRVRITTVLVSPVDPDADLPLQLPPSREDRRRTEPGRDDRVAGDGTPPELPDGVADRSGESSAAGGNGHDPTHDARTGTGGSATRREGTDVRPRS</sequence>
<evidence type="ECO:0000259" key="13">
    <source>
        <dbReference type="PROSITE" id="PS51371"/>
    </source>
</evidence>
<dbReference type="InterPro" id="IPR005170">
    <property type="entry name" value="Transptr-assoc_dom"/>
</dbReference>
<feature type="compositionally biased region" description="Basic and acidic residues" evidence="11">
    <location>
        <begin position="504"/>
        <end position="515"/>
    </location>
</feature>
<feature type="compositionally biased region" description="Basic and acidic residues" evidence="11">
    <location>
        <begin position="446"/>
        <end position="462"/>
    </location>
</feature>
<dbReference type="InterPro" id="IPR016169">
    <property type="entry name" value="FAD-bd_PCMH_sub2"/>
</dbReference>
<organism evidence="15 16">
    <name type="scientific">Pseudonocardia benzenivorans</name>
    <dbReference type="NCBI Taxonomy" id="228005"/>
    <lineage>
        <taxon>Bacteria</taxon>
        <taxon>Bacillati</taxon>
        <taxon>Actinomycetota</taxon>
        <taxon>Actinomycetes</taxon>
        <taxon>Pseudonocardiales</taxon>
        <taxon>Pseudonocardiaceae</taxon>
        <taxon>Pseudonocardia</taxon>
    </lineage>
</organism>
<keyword evidence="6 10" id="KW-1133">Transmembrane helix</keyword>
<gene>
    <name evidence="15" type="ORF">ACFQ34_14145</name>
</gene>
<dbReference type="PROSITE" id="PS51371">
    <property type="entry name" value="CBS"/>
    <property type="match status" value="2"/>
</dbReference>
<feature type="domain" description="CNNM transmembrane" evidence="14">
    <location>
        <begin position="1"/>
        <end position="187"/>
    </location>
</feature>
<dbReference type="InterPro" id="IPR044751">
    <property type="entry name" value="Ion_transp-like_CBS"/>
</dbReference>
<feature type="transmembrane region" description="Helical" evidence="12">
    <location>
        <begin position="90"/>
        <end position="112"/>
    </location>
</feature>
<keyword evidence="3" id="KW-1003">Cell membrane</keyword>
<dbReference type="SUPFAM" id="SSF54631">
    <property type="entry name" value="CBS-domain pair"/>
    <property type="match status" value="1"/>
</dbReference>
<reference evidence="16" key="1">
    <citation type="journal article" date="2019" name="Int. J. Syst. Evol. Microbiol.">
        <title>The Global Catalogue of Microorganisms (GCM) 10K type strain sequencing project: providing services to taxonomists for standard genome sequencing and annotation.</title>
        <authorList>
            <consortium name="The Broad Institute Genomics Platform"/>
            <consortium name="The Broad Institute Genome Sequencing Center for Infectious Disease"/>
            <person name="Wu L."/>
            <person name="Ma J."/>
        </authorList>
    </citation>
    <scope>NUCLEOTIDE SEQUENCE [LARGE SCALE GENOMIC DNA]</scope>
    <source>
        <strain evidence="16">CCUG 49018</strain>
    </source>
</reference>
<comment type="caution">
    <text evidence="15">The sequence shown here is derived from an EMBL/GenBank/DDBJ whole genome shotgun (WGS) entry which is preliminary data.</text>
</comment>
<dbReference type="PANTHER" id="PTHR22777">
    <property type="entry name" value="HEMOLYSIN-RELATED"/>
    <property type="match status" value="1"/>
</dbReference>
<name>A0ABW3VH20_9PSEU</name>
<dbReference type="SMART" id="SM01091">
    <property type="entry name" value="CorC_HlyC"/>
    <property type="match status" value="1"/>
</dbReference>
<evidence type="ECO:0000256" key="2">
    <source>
        <dbReference type="ARBA" id="ARBA00006337"/>
    </source>
</evidence>
<dbReference type="InterPro" id="IPR046342">
    <property type="entry name" value="CBS_dom_sf"/>
</dbReference>
<dbReference type="Pfam" id="PF01595">
    <property type="entry name" value="CNNM"/>
    <property type="match status" value="1"/>
</dbReference>
<evidence type="ECO:0000256" key="1">
    <source>
        <dbReference type="ARBA" id="ARBA00004651"/>
    </source>
</evidence>
<dbReference type="SMART" id="SM00116">
    <property type="entry name" value="CBS"/>
    <property type="match status" value="2"/>
</dbReference>
<feature type="domain" description="CBS" evidence="13">
    <location>
        <begin position="273"/>
        <end position="330"/>
    </location>
</feature>
<dbReference type="Pfam" id="PF00571">
    <property type="entry name" value="CBS"/>
    <property type="match status" value="2"/>
</dbReference>
<dbReference type="PANTHER" id="PTHR22777:SF32">
    <property type="entry name" value="UPF0053 INNER MEMBRANE PROTEIN YFJD"/>
    <property type="match status" value="1"/>
</dbReference>
<keyword evidence="8 10" id="KW-0472">Membrane</keyword>
<evidence type="ECO:0000256" key="11">
    <source>
        <dbReference type="SAM" id="MobiDB-lite"/>
    </source>
</evidence>
<accession>A0ABW3VH20</accession>
<feature type="transmembrane region" description="Helical" evidence="12">
    <location>
        <begin position="61"/>
        <end position="84"/>
    </location>
</feature>
<dbReference type="EMBL" id="JBHTMB010000127">
    <property type="protein sequence ID" value="MFD1234427.1"/>
    <property type="molecule type" value="Genomic_DNA"/>
</dbReference>
<dbReference type="RefSeq" id="WP_379652993.1">
    <property type="nucleotide sequence ID" value="NZ_BAABKS010000051.1"/>
</dbReference>
<dbReference type="Gene3D" id="3.10.580.10">
    <property type="entry name" value="CBS-domain"/>
    <property type="match status" value="1"/>
</dbReference>
<feature type="transmembrane region" description="Helical" evidence="12">
    <location>
        <begin position="124"/>
        <end position="149"/>
    </location>
</feature>
<keyword evidence="16" id="KW-1185">Reference proteome</keyword>
<feature type="region of interest" description="Disordered" evidence="11">
    <location>
        <begin position="434"/>
        <end position="515"/>
    </location>
</feature>